<accession>A0A0P1AXW7</accession>
<sequence length="61" mass="6921">MVETGLFVSSLDMDILMFTACSWQTKRQQIFQSILKLAVRCARSSHVKRSTCTLLLMIGPE</sequence>
<dbReference type="EMBL" id="CCYD01002371">
    <property type="protein sequence ID" value="CEG46905.1"/>
    <property type="molecule type" value="Genomic_DNA"/>
</dbReference>
<keyword evidence="2" id="KW-1185">Reference proteome</keyword>
<reference evidence="2" key="1">
    <citation type="submission" date="2014-09" db="EMBL/GenBank/DDBJ databases">
        <authorList>
            <person name="Sharma Rahul"/>
            <person name="Thines Marco"/>
        </authorList>
    </citation>
    <scope>NUCLEOTIDE SEQUENCE [LARGE SCALE GENOMIC DNA]</scope>
</reference>
<dbReference type="GeneID" id="36409985"/>
<proteinExistence type="predicted"/>
<dbReference type="Proteomes" id="UP000054928">
    <property type="component" value="Unassembled WGS sequence"/>
</dbReference>
<organism evidence="1 2">
    <name type="scientific">Plasmopara halstedii</name>
    <name type="common">Downy mildew of sunflower</name>
    <dbReference type="NCBI Taxonomy" id="4781"/>
    <lineage>
        <taxon>Eukaryota</taxon>
        <taxon>Sar</taxon>
        <taxon>Stramenopiles</taxon>
        <taxon>Oomycota</taxon>
        <taxon>Peronosporomycetes</taxon>
        <taxon>Peronosporales</taxon>
        <taxon>Peronosporaceae</taxon>
        <taxon>Plasmopara</taxon>
    </lineage>
</organism>
<evidence type="ECO:0000313" key="1">
    <source>
        <dbReference type="EMBL" id="CEG46905.1"/>
    </source>
</evidence>
<protein>
    <submittedName>
        <fullName evidence="1">Uncharacterized protein</fullName>
    </submittedName>
</protein>
<dbReference type="RefSeq" id="XP_024583274.1">
    <property type="nucleotide sequence ID" value="XM_024717813.2"/>
</dbReference>
<evidence type="ECO:0000313" key="2">
    <source>
        <dbReference type="Proteomes" id="UP000054928"/>
    </source>
</evidence>
<dbReference type="AlphaFoldDB" id="A0A0P1AXW7"/>
<name>A0A0P1AXW7_PLAHL</name>